<evidence type="ECO:0000256" key="1">
    <source>
        <dbReference type="ARBA" id="ARBA00023002"/>
    </source>
</evidence>
<dbReference type="SUPFAM" id="SSF51430">
    <property type="entry name" value="NAD(P)-linked oxidoreductase"/>
    <property type="match status" value="1"/>
</dbReference>
<dbReference type="Pfam" id="PF00248">
    <property type="entry name" value="Aldo_ket_red"/>
    <property type="match status" value="1"/>
</dbReference>
<protein>
    <submittedName>
        <fullName evidence="3">Oxidoreductase</fullName>
    </submittedName>
</protein>
<accession>A0ABU2XM09</accession>
<dbReference type="Gene3D" id="3.20.20.100">
    <property type="entry name" value="NADP-dependent oxidoreductase domain"/>
    <property type="match status" value="1"/>
</dbReference>
<dbReference type="CDD" id="cd19088">
    <property type="entry name" value="AKR_AKR13B1"/>
    <property type="match status" value="1"/>
</dbReference>
<dbReference type="InterPro" id="IPR023210">
    <property type="entry name" value="NADP_OxRdtase_dom"/>
</dbReference>
<dbReference type="InterPro" id="IPR036812">
    <property type="entry name" value="NAD(P)_OxRdtase_dom_sf"/>
</dbReference>
<keyword evidence="4" id="KW-1185">Reference proteome</keyword>
<dbReference type="RefSeq" id="WP_311727022.1">
    <property type="nucleotide sequence ID" value="NZ_JAVRFD010000015.1"/>
</dbReference>
<dbReference type="PRINTS" id="PR00069">
    <property type="entry name" value="ALDKETRDTASE"/>
</dbReference>
<feature type="domain" description="NADP-dependent oxidoreductase" evidence="2">
    <location>
        <begin position="15"/>
        <end position="284"/>
    </location>
</feature>
<dbReference type="EMBL" id="JAVRFD010000015">
    <property type="protein sequence ID" value="MDT0546540.1"/>
    <property type="molecule type" value="Genomic_DNA"/>
</dbReference>
<evidence type="ECO:0000313" key="4">
    <source>
        <dbReference type="Proteomes" id="UP001180754"/>
    </source>
</evidence>
<dbReference type="PANTHER" id="PTHR43625:SF40">
    <property type="entry name" value="ALDO-KETO REDUCTASE YAKC [NADP(+)]"/>
    <property type="match status" value="1"/>
</dbReference>
<dbReference type="NCBIfam" id="NF007695">
    <property type="entry name" value="PRK10376.1"/>
    <property type="match status" value="1"/>
</dbReference>
<proteinExistence type="predicted"/>
<reference evidence="3" key="1">
    <citation type="submission" date="2024-05" db="EMBL/GenBank/DDBJ databases">
        <title>30 novel species of actinomycetes from the DSMZ collection.</title>
        <authorList>
            <person name="Nouioui I."/>
        </authorList>
    </citation>
    <scope>NUCLEOTIDE SEQUENCE</scope>
    <source>
        <strain evidence="3">DSM 41529</strain>
    </source>
</reference>
<evidence type="ECO:0000259" key="2">
    <source>
        <dbReference type="Pfam" id="PF00248"/>
    </source>
</evidence>
<name>A0ABU2XM09_9ACTN</name>
<evidence type="ECO:0000313" key="3">
    <source>
        <dbReference type="EMBL" id="MDT0546540.1"/>
    </source>
</evidence>
<dbReference type="InterPro" id="IPR020471">
    <property type="entry name" value="AKR"/>
</dbReference>
<dbReference type="Proteomes" id="UP001180754">
    <property type="component" value="Unassembled WGS sequence"/>
</dbReference>
<dbReference type="InterPro" id="IPR050791">
    <property type="entry name" value="Aldo-Keto_reductase"/>
</dbReference>
<comment type="caution">
    <text evidence="3">The sequence shown here is derived from an EMBL/GenBank/DDBJ whole genome shotgun (WGS) entry which is preliminary data.</text>
</comment>
<sequence length="285" mass="30200">MSDDFRLGGDLVINRIGFGAMRLPTNSFRGPARDPDTGHAVLRRAVELGVNHIDTAAFYTSGDGTVRANDLIREALHPYPADLVIATKVGPARTPDGGLAETTDPADLRSLVEENLETLGLDRLHLVYLRIGGIEGPPHDESAAERFEALAALREEGLIRHLGLSNVDADHLAQAREIAPVAAVQNHFHAAKRDDARLMAVCEEAGIAYVPFFPLGGGVSDLTGDRMAKVAARHGATVPQIALAWLLASSPVTLAIPGTGSLAHLEENIAAGSIALTREDLSELA</sequence>
<dbReference type="PANTHER" id="PTHR43625">
    <property type="entry name" value="AFLATOXIN B1 ALDEHYDE REDUCTASE"/>
    <property type="match status" value="1"/>
</dbReference>
<gene>
    <name evidence="3" type="ORF">RND15_28080</name>
</gene>
<keyword evidence="1" id="KW-0560">Oxidoreductase</keyword>
<organism evidence="3 4">
    <name type="scientific">Streptomyces lonegramiae</name>
    <dbReference type="NCBI Taxonomy" id="3075524"/>
    <lineage>
        <taxon>Bacteria</taxon>
        <taxon>Bacillati</taxon>
        <taxon>Actinomycetota</taxon>
        <taxon>Actinomycetes</taxon>
        <taxon>Kitasatosporales</taxon>
        <taxon>Streptomycetaceae</taxon>
        <taxon>Streptomyces</taxon>
    </lineage>
</organism>